<accession>A0A2U2PKQ4</accession>
<reference evidence="1 2" key="1">
    <citation type="submission" date="2018-04" db="EMBL/GenBank/DDBJ databases">
        <title>Pedobacter chongqingensis sp. nov., isolated from a rottenly hemp rope.</title>
        <authorList>
            <person name="Cai Y."/>
        </authorList>
    </citation>
    <scope>NUCLEOTIDE SEQUENCE [LARGE SCALE GENOMIC DNA]</scope>
    <source>
        <strain evidence="1 2">FJ4-8</strain>
    </source>
</reference>
<protein>
    <submittedName>
        <fullName evidence="1">Uncharacterized protein</fullName>
    </submittedName>
</protein>
<organism evidence="1 2">
    <name type="scientific">Pararcticibacter amylolyticus</name>
    <dbReference type="NCBI Taxonomy" id="2173175"/>
    <lineage>
        <taxon>Bacteria</taxon>
        <taxon>Pseudomonadati</taxon>
        <taxon>Bacteroidota</taxon>
        <taxon>Sphingobacteriia</taxon>
        <taxon>Sphingobacteriales</taxon>
        <taxon>Sphingobacteriaceae</taxon>
        <taxon>Pararcticibacter</taxon>
    </lineage>
</organism>
<evidence type="ECO:0000313" key="2">
    <source>
        <dbReference type="Proteomes" id="UP000245647"/>
    </source>
</evidence>
<comment type="caution">
    <text evidence="1">The sequence shown here is derived from an EMBL/GenBank/DDBJ whole genome shotgun (WGS) entry which is preliminary data.</text>
</comment>
<name>A0A2U2PKQ4_9SPHI</name>
<dbReference type="AlphaFoldDB" id="A0A2U2PKQ4"/>
<evidence type="ECO:0000313" key="1">
    <source>
        <dbReference type="EMBL" id="PWG81854.1"/>
    </source>
</evidence>
<gene>
    <name evidence="1" type="ORF">DDR33_05745</name>
</gene>
<proteinExistence type="predicted"/>
<keyword evidence="2" id="KW-1185">Reference proteome</keyword>
<dbReference type="Proteomes" id="UP000245647">
    <property type="component" value="Unassembled WGS sequence"/>
</dbReference>
<dbReference type="EMBL" id="QEAS01000003">
    <property type="protein sequence ID" value="PWG81854.1"/>
    <property type="molecule type" value="Genomic_DNA"/>
</dbReference>
<sequence>MIESCIFIIRIKAWLWPRLFKCWSYGVYDDADGWFLKFYPYADLKRSKFREIKSTGELPKEIASVPFVFQARDDAGNSIASYRMEFWAGFMGLKQNKGTFNATLKSAGL</sequence>